<organism evidence="2 3">
    <name type="scientific">Frankliniella fusca</name>
    <dbReference type="NCBI Taxonomy" id="407009"/>
    <lineage>
        <taxon>Eukaryota</taxon>
        <taxon>Metazoa</taxon>
        <taxon>Ecdysozoa</taxon>
        <taxon>Arthropoda</taxon>
        <taxon>Hexapoda</taxon>
        <taxon>Insecta</taxon>
        <taxon>Pterygota</taxon>
        <taxon>Neoptera</taxon>
        <taxon>Paraneoptera</taxon>
        <taxon>Thysanoptera</taxon>
        <taxon>Terebrantia</taxon>
        <taxon>Thripoidea</taxon>
        <taxon>Thripidae</taxon>
        <taxon>Frankliniella</taxon>
    </lineage>
</organism>
<sequence>MLAGWLPAANSQVKKAQTDARTLISKTAMEWDAPLPDARDLTAERRGAAKHIPPQGVAPRGASRIGPPNGVAPKGNTEDSQNWTNASPSAAQCSELTQFSPARAVAVNTEEDSQNWTNVGSSTVQYSELTQFSPAGAVAEVSDINVTSQSTPKRPLTEVTNNQPEKRAAIGEPNVSDINVTSQSTPKRPLSEVTNNQPEKRAAIGEPNIVEVYLNSSLPGRTALKAGRKGTFDEGVRQKLCHEIIRAELGDDPEAKISEQRFVFLSNCIVAAFPGEVRATYYTCRIPKNGDKKVVQPKGILCDKYHNFLKYLRKHGMRGSIRSAHGTEDCDDPIDVSLLQRPDIEWLEKHSLSSQQTTSEKWKLTSEYRQNLLWNIVSRKSKSRATHDKLETYLKQFPCLEQQWGLKLILEDFARWFGSRCVDVVSEWVPLSDKLRRFLNVKEAATATGTDLRVVQAVARLFKQPIMVLPTKKGSGGPKVSWKPTTQESVNGLLMRVQSIADLEPAVQKAKENCERVGRTLQPFPAVVGRTEDLITESYVVVDHLRYRVESPLVAVDTCFKLYQELHCQYPAQSSYSWRFIQQALYRLKTEFDDPIPSVERSVSDFRKL</sequence>
<keyword evidence="2" id="KW-0436">Ligase</keyword>
<comment type="caution">
    <text evidence="2">The sequence shown here is derived from an EMBL/GenBank/DDBJ whole genome shotgun (WGS) entry which is preliminary data.</text>
</comment>
<gene>
    <name evidence="2" type="ORF">KUF71_007489</name>
</gene>
<reference evidence="2" key="1">
    <citation type="submission" date="2021-07" db="EMBL/GenBank/DDBJ databases">
        <authorList>
            <person name="Catto M.A."/>
            <person name="Jacobson A."/>
            <person name="Kennedy G."/>
            <person name="Labadie P."/>
            <person name="Hunt B.G."/>
            <person name="Srinivasan R."/>
        </authorList>
    </citation>
    <scope>NUCLEOTIDE SEQUENCE</scope>
    <source>
        <strain evidence="2">PL_HMW_Pooled</strain>
        <tissue evidence="2">Head</tissue>
    </source>
</reference>
<evidence type="ECO:0000256" key="1">
    <source>
        <dbReference type="SAM" id="MobiDB-lite"/>
    </source>
</evidence>
<evidence type="ECO:0000313" key="2">
    <source>
        <dbReference type="EMBL" id="KAK3931674.1"/>
    </source>
</evidence>
<feature type="compositionally biased region" description="Polar residues" evidence="1">
    <location>
        <begin position="78"/>
        <end position="89"/>
    </location>
</feature>
<feature type="compositionally biased region" description="Polar residues" evidence="1">
    <location>
        <begin position="176"/>
        <end position="197"/>
    </location>
</feature>
<feature type="region of interest" description="Disordered" evidence="1">
    <location>
        <begin position="145"/>
        <end position="198"/>
    </location>
</feature>
<reference evidence="2" key="2">
    <citation type="journal article" date="2023" name="BMC Genomics">
        <title>Pest status, molecular evolution, and epigenetic factors derived from the genome assembly of Frankliniella fusca, a thysanopteran phytovirus vector.</title>
        <authorList>
            <person name="Catto M.A."/>
            <person name="Labadie P.E."/>
            <person name="Jacobson A.L."/>
            <person name="Kennedy G.G."/>
            <person name="Srinivasan R."/>
            <person name="Hunt B.G."/>
        </authorList>
    </citation>
    <scope>NUCLEOTIDE SEQUENCE</scope>
    <source>
        <strain evidence="2">PL_HMW_Pooled</strain>
    </source>
</reference>
<dbReference type="GO" id="GO:0016874">
    <property type="term" value="F:ligase activity"/>
    <property type="evidence" value="ECO:0007669"/>
    <property type="project" value="UniProtKB-KW"/>
</dbReference>
<evidence type="ECO:0000313" key="3">
    <source>
        <dbReference type="Proteomes" id="UP001219518"/>
    </source>
</evidence>
<proteinExistence type="predicted"/>
<feature type="region of interest" description="Disordered" evidence="1">
    <location>
        <begin position="49"/>
        <end position="89"/>
    </location>
</feature>
<accession>A0AAE1I340</accession>
<name>A0AAE1I340_9NEOP</name>
<feature type="compositionally biased region" description="Polar residues" evidence="1">
    <location>
        <begin position="145"/>
        <end position="163"/>
    </location>
</feature>
<dbReference type="AlphaFoldDB" id="A0AAE1I340"/>
<protein>
    <submittedName>
        <fullName evidence="2">UDP-N-acetylmuramoylalanine--D-glutamate ligase</fullName>
    </submittedName>
</protein>
<dbReference type="Proteomes" id="UP001219518">
    <property type="component" value="Unassembled WGS sequence"/>
</dbReference>
<dbReference type="EMBL" id="JAHWGI010001427">
    <property type="protein sequence ID" value="KAK3931674.1"/>
    <property type="molecule type" value="Genomic_DNA"/>
</dbReference>
<keyword evidence="3" id="KW-1185">Reference proteome</keyword>